<dbReference type="Proteomes" id="UP001248709">
    <property type="component" value="Unassembled WGS sequence"/>
</dbReference>
<sequence>MKKGLLSGVLHGFYFYKTGIKCFPGPNSADAVRPILRSTKIFTDEELSIILRSIFYQEDRHRVHGPYEEIIKDAILIHLYFQNTDYNLSKMDIHRLRKIFVELGIPEEHVEAESNVDTGTISRDTEDRCLMLADFAEVLAGQNIIGVPEDERYREICKY</sequence>
<evidence type="ECO:0000313" key="2">
    <source>
        <dbReference type="Proteomes" id="UP001248709"/>
    </source>
</evidence>
<reference evidence="1 2" key="1">
    <citation type="submission" date="2023-07" db="EMBL/GenBank/DDBJ databases">
        <title>Genomic Encyclopedia of Type Strains, Phase IV (KMG-IV): sequencing the most valuable type-strain genomes for metagenomic binning, comparative biology and taxonomic classification.</title>
        <authorList>
            <person name="Goeker M."/>
        </authorList>
    </citation>
    <scope>NUCLEOTIDE SEQUENCE [LARGE SCALE GENOMIC DNA]</scope>
    <source>
        <strain evidence="1 2">T98</strain>
    </source>
</reference>
<proteinExistence type="predicted"/>
<keyword evidence="2" id="KW-1185">Reference proteome</keyword>
<name>A0ABU3H392_9BACL</name>
<comment type="caution">
    <text evidence="1">The sequence shown here is derived from an EMBL/GenBank/DDBJ whole genome shotgun (WGS) entry which is preliminary data.</text>
</comment>
<organism evidence="1 2">
    <name type="scientific">Paenibacillus forsythiae</name>
    <dbReference type="NCBI Taxonomy" id="365616"/>
    <lineage>
        <taxon>Bacteria</taxon>
        <taxon>Bacillati</taxon>
        <taxon>Bacillota</taxon>
        <taxon>Bacilli</taxon>
        <taxon>Bacillales</taxon>
        <taxon>Paenibacillaceae</taxon>
        <taxon>Paenibacillus</taxon>
    </lineage>
</organism>
<accession>A0ABU3H392</accession>
<protein>
    <recommendedName>
        <fullName evidence="3">TerB family tellurite resistance protein</fullName>
    </recommendedName>
</protein>
<dbReference type="EMBL" id="JAUSUY010000003">
    <property type="protein sequence ID" value="MDT3425284.1"/>
    <property type="molecule type" value="Genomic_DNA"/>
</dbReference>
<evidence type="ECO:0000313" key="1">
    <source>
        <dbReference type="EMBL" id="MDT3425284.1"/>
    </source>
</evidence>
<evidence type="ECO:0008006" key="3">
    <source>
        <dbReference type="Google" id="ProtNLM"/>
    </source>
</evidence>
<dbReference type="RefSeq" id="WP_232238824.1">
    <property type="nucleotide sequence ID" value="NZ_JAUSUY010000003.1"/>
</dbReference>
<gene>
    <name evidence="1" type="ORF">J2Z22_000800</name>
</gene>